<dbReference type="PANTHER" id="PTHR43433">
    <property type="entry name" value="HYDROLASE, ALPHA/BETA FOLD FAMILY PROTEIN"/>
    <property type="match status" value="1"/>
</dbReference>
<dbReference type="PRINTS" id="PR00111">
    <property type="entry name" value="ABHYDROLASE"/>
</dbReference>
<dbReference type="Gene3D" id="3.40.50.1820">
    <property type="entry name" value="alpha/beta hydrolase"/>
    <property type="match status" value="1"/>
</dbReference>
<evidence type="ECO:0000313" key="2">
    <source>
        <dbReference type="EMBL" id="OJG19146.1"/>
    </source>
</evidence>
<dbReference type="RefSeq" id="WP_067389275.1">
    <property type="nucleotide sequence ID" value="NZ_JXKH01000002.1"/>
</dbReference>
<dbReference type="EMBL" id="JXKH01000002">
    <property type="protein sequence ID" value="OJG19146.1"/>
    <property type="molecule type" value="Genomic_DNA"/>
</dbReference>
<protein>
    <submittedName>
        <fullName evidence="2">Alpha/beta hydrolase</fullName>
    </submittedName>
</protein>
<feature type="domain" description="AB hydrolase-1" evidence="1">
    <location>
        <begin position="26"/>
        <end position="135"/>
    </location>
</feature>
<dbReference type="PANTHER" id="PTHR43433:SF5">
    <property type="entry name" value="AB HYDROLASE-1 DOMAIN-CONTAINING PROTEIN"/>
    <property type="match status" value="1"/>
</dbReference>
<dbReference type="GO" id="GO:0004806">
    <property type="term" value="F:triacylglycerol lipase activity"/>
    <property type="evidence" value="ECO:0007669"/>
    <property type="project" value="TreeGrafter"/>
</dbReference>
<dbReference type="Proteomes" id="UP000181884">
    <property type="component" value="Unassembled WGS sequence"/>
</dbReference>
<organism evidence="2 3">
    <name type="scientific">Enterococcus canis</name>
    <dbReference type="NCBI Taxonomy" id="214095"/>
    <lineage>
        <taxon>Bacteria</taxon>
        <taxon>Bacillati</taxon>
        <taxon>Bacillota</taxon>
        <taxon>Bacilli</taxon>
        <taxon>Lactobacillales</taxon>
        <taxon>Enterococcaceae</taxon>
        <taxon>Enterococcus</taxon>
    </lineage>
</organism>
<gene>
    <name evidence="2" type="ORF">RU97_GL000717</name>
</gene>
<evidence type="ECO:0000313" key="3">
    <source>
        <dbReference type="Proteomes" id="UP000181884"/>
    </source>
</evidence>
<dbReference type="SUPFAM" id="SSF53474">
    <property type="entry name" value="alpha/beta-Hydrolases"/>
    <property type="match status" value="1"/>
</dbReference>
<dbReference type="InterPro" id="IPR029058">
    <property type="entry name" value="AB_hydrolase_fold"/>
</dbReference>
<dbReference type="AlphaFoldDB" id="A0A1L8RHB2"/>
<dbReference type="InterPro" id="IPR000073">
    <property type="entry name" value="AB_hydrolase_1"/>
</dbReference>
<dbReference type="STRING" id="214095.RU97_GL000717"/>
<proteinExistence type="predicted"/>
<dbReference type="GO" id="GO:0046503">
    <property type="term" value="P:glycerolipid catabolic process"/>
    <property type="evidence" value="ECO:0007669"/>
    <property type="project" value="TreeGrafter"/>
</dbReference>
<accession>A0A1L8RHB2</accession>
<evidence type="ECO:0000259" key="1">
    <source>
        <dbReference type="Pfam" id="PF00561"/>
    </source>
</evidence>
<keyword evidence="2" id="KW-0378">Hydrolase</keyword>
<comment type="caution">
    <text evidence="2">The sequence shown here is derived from an EMBL/GenBank/DDBJ whole genome shotgun (WGS) entry which is preliminary data.</text>
</comment>
<name>A0A1L8RHB2_9ENTE</name>
<dbReference type="Pfam" id="PF00561">
    <property type="entry name" value="Abhydrolase_1"/>
    <property type="match status" value="1"/>
</dbReference>
<sequence length="243" mass="27034">MKVRNKYATMTDGTRIHYQTLGHGEPLILLHGNGGSLNYFKYQFVPLAKHFRVIALDSRGHGKSNNLASSLSFQLMASDLATVMALENIQQADILGFSDGANYALVFTKMYPEKVRKLVLNAGNTTFFGLRFTARIVSYLEYAAVKMASIFSKKAQQFLPVAGLLLHDIGVSTQDLKKIQQPALVIVGKHDLIKLSHSLYLTDTLPHSSLVLVPKQGHTVARKDADNFNQLVLQFLMEKQVTQ</sequence>
<keyword evidence="3" id="KW-1185">Reference proteome</keyword>
<dbReference type="InterPro" id="IPR050471">
    <property type="entry name" value="AB_hydrolase"/>
</dbReference>
<reference evidence="2 3" key="1">
    <citation type="submission" date="2014-12" db="EMBL/GenBank/DDBJ databases">
        <title>Draft genome sequences of 29 type strains of Enterococci.</title>
        <authorList>
            <person name="Zhong Z."/>
            <person name="Sun Z."/>
            <person name="Liu W."/>
            <person name="Zhang W."/>
            <person name="Zhang H."/>
        </authorList>
    </citation>
    <scope>NUCLEOTIDE SEQUENCE [LARGE SCALE GENOMIC DNA]</scope>
    <source>
        <strain evidence="2 3">DSM 17029</strain>
    </source>
</reference>